<proteinExistence type="predicted"/>
<dbReference type="InterPro" id="IPR051693">
    <property type="entry name" value="UPF0046_metallophosphoest"/>
</dbReference>
<gene>
    <name evidence="2" type="ORF">QBC46DRAFT_373503</name>
</gene>
<comment type="caution">
    <text evidence="2">The sequence shown here is derived from an EMBL/GenBank/DDBJ whole genome shotgun (WGS) entry which is preliminary data.</text>
</comment>
<name>A0AAN6NJN9_9PEZI</name>
<evidence type="ECO:0000313" key="2">
    <source>
        <dbReference type="EMBL" id="KAK3944892.1"/>
    </source>
</evidence>
<dbReference type="CDD" id="cd07379">
    <property type="entry name" value="MPP_239FB"/>
    <property type="match status" value="1"/>
</dbReference>
<dbReference type="InterPro" id="IPR004843">
    <property type="entry name" value="Calcineurin-like_PHP"/>
</dbReference>
<dbReference type="InterPro" id="IPR029052">
    <property type="entry name" value="Metallo-depent_PP-like"/>
</dbReference>
<dbReference type="Proteomes" id="UP001303473">
    <property type="component" value="Unassembled WGS sequence"/>
</dbReference>
<evidence type="ECO:0000259" key="1">
    <source>
        <dbReference type="Pfam" id="PF00149"/>
    </source>
</evidence>
<dbReference type="AlphaFoldDB" id="A0AAN6NJN9"/>
<organism evidence="2 3">
    <name type="scientific">Diplogelasinospora grovesii</name>
    <dbReference type="NCBI Taxonomy" id="303347"/>
    <lineage>
        <taxon>Eukaryota</taxon>
        <taxon>Fungi</taxon>
        <taxon>Dikarya</taxon>
        <taxon>Ascomycota</taxon>
        <taxon>Pezizomycotina</taxon>
        <taxon>Sordariomycetes</taxon>
        <taxon>Sordariomycetidae</taxon>
        <taxon>Sordariales</taxon>
        <taxon>Diplogelasinosporaceae</taxon>
        <taxon>Diplogelasinospora</taxon>
    </lineage>
</organism>
<protein>
    <submittedName>
        <fullName evidence="2">Calcineurin-like phosphoesterase</fullName>
    </submittedName>
</protein>
<accession>A0AAN6NJN9</accession>
<dbReference type="GO" id="GO:0016787">
    <property type="term" value="F:hydrolase activity"/>
    <property type="evidence" value="ECO:0007669"/>
    <property type="project" value="InterPro"/>
</dbReference>
<keyword evidence="3" id="KW-1185">Reference proteome</keyword>
<dbReference type="SUPFAM" id="SSF56300">
    <property type="entry name" value="Metallo-dependent phosphatases"/>
    <property type="match status" value="1"/>
</dbReference>
<dbReference type="Gene3D" id="3.60.21.10">
    <property type="match status" value="1"/>
</dbReference>
<sequence>MEVLKWLGLMRPNQWEPPTILDRLFLASPLSWAVSAAYSLLVKLRGRPFRAPGYPGRAIRVVCLSDTHDQTLPASEIPDGDLLIHCGDLTDSGTADDIQKQLDWLASLPHRYKVVISGNHDTYFDTSCRWSNDEKRVLDFKGIHYLENSGVQLEFKKAGGERRLNVYGSGWVPKCGPVHFAFQYDRSKNPWKDTIPEETDVLVTHTPPKHHLDLDLGCDYLLEEIWRVKPKLHVFGHVHWGHGREAVYFDECQRAYETFMFLAAAKQAEPRRAWTVCDVLLFPILAPIRWAGCGLWMDALKVVWHGVHNLLWKWIMAGPGSNNGGLMVNAAVMYGNTGKVRNRVSVVDL</sequence>
<reference evidence="3" key="1">
    <citation type="journal article" date="2023" name="Mol. Phylogenet. Evol.">
        <title>Genome-scale phylogeny and comparative genomics of the fungal order Sordariales.</title>
        <authorList>
            <person name="Hensen N."/>
            <person name="Bonometti L."/>
            <person name="Westerberg I."/>
            <person name="Brannstrom I.O."/>
            <person name="Guillou S."/>
            <person name="Cros-Aarteil S."/>
            <person name="Calhoun S."/>
            <person name="Haridas S."/>
            <person name="Kuo A."/>
            <person name="Mondo S."/>
            <person name="Pangilinan J."/>
            <person name="Riley R."/>
            <person name="LaButti K."/>
            <person name="Andreopoulos B."/>
            <person name="Lipzen A."/>
            <person name="Chen C."/>
            <person name="Yan M."/>
            <person name="Daum C."/>
            <person name="Ng V."/>
            <person name="Clum A."/>
            <person name="Steindorff A."/>
            <person name="Ohm R.A."/>
            <person name="Martin F."/>
            <person name="Silar P."/>
            <person name="Natvig D.O."/>
            <person name="Lalanne C."/>
            <person name="Gautier V."/>
            <person name="Ament-Velasquez S.L."/>
            <person name="Kruys A."/>
            <person name="Hutchinson M.I."/>
            <person name="Powell A.J."/>
            <person name="Barry K."/>
            <person name="Miller A.N."/>
            <person name="Grigoriev I.V."/>
            <person name="Debuchy R."/>
            <person name="Gladieux P."/>
            <person name="Hiltunen Thoren M."/>
            <person name="Johannesson H."/>
        </authorList>
    </citation>
    <scope>NUCLEOTIDE SEQUENCE [LARGE SCALE GENOMIC DNA]</scope>
    <source>
        <strain evidence="3">CBS 340.73</strain>
    </source>
</reference>
<dbReference type="PANTHER" id="PTHR12905:SF18">
    <property type="entry name" value="ESTER HYDROLASE, PUTATIVE (AFU_ORTHOLOGUE AFUA_4G03130)-RELATED"/>
    <property type="match status" value="1"/>
</dbReference>
<evidence type="ECO:0000313" key="3">
    <source>
        <dbReference type="Proteomes" id="UP001303473"/>
    </source>
</evidence>
<dbReference type="EMBL" id="MU853757">
    <property type="protein sequence ID" value="KAK3944892.1"/>
    <property type="molecule type" value="Genomic_DNA"/>
</dbReference>
<dbReference type="Pfam" id="PF00149">
    <property type="entry name" value="Metallophos"/>
    <property type="match status" value="1"/>
</dbReference>
<feature type="domain" description="Calcineurin-like phosphoesterase" evidence="1">
    <location>
        <begin position="60"/>
        <end position="240"/>
    </location>
</feature>
<dbReference type="PANTHER" id="PTHR12905">
    <property type="entry name" value="METALLOPHOSPHOESTERASE"/>
    <property type="match status" value="1"/>
</dbReference>